<feature type="domain" description="DNA primase/polymerase bifunctional N-terminal" evidence="1">
    <location>
        <begin position="10"/>
        <end position="189"/>
    </location>
</feature>
<proteinExistence type="predicted"/>
<dbReference type="CDD" id="cd04859">
    <property type="entry name" value="Prim_Pol"/>
    <property type="match status" value="1"/>
</dbReference>
<evidence type="ECO:0000313" key="3">
    <source>
        <dbReference type="Proteomes" id="UP000295136"/>
    </source>
</evidence>
<comment type="caution">
    <text evidence="2">The sequence shown here is derived from an EMBL/GenBank/DDBJ whole genome shotgun (WGS) entry which is preliminary data.</text>
</comment>
<sequence>MGWSDLTRAALKAAARGWYVFPLTPRGKKPLRGFTDWERHATTDTDRIAAFWPRQPYNIGIACGPSRLVVIDLDQPKPGEHPPAGLAQHPPQNGEHVFRLLCAEHAQPYPGDTFTVRTRRGGTHLYFTPPEGLRLRNSAGHKGGLGWLIDTRACGGYVVGPGSHVTQPDGTGPYEIVHDRPIAPLPAWLAEALAPAAPPSMSAADLLASLPDHRLTKYGQAALRGEVDRVATAQRGTRNRALNTAAFNLGQLVTRRVLPAEVVITALQSAAETANAEGDPNPPREIAAVIASGLSAGMKAQPRRSRAA</sequence>
<dbReference type="AlphaFoldDB" id="A0A4R5EHM6"/>
<protein>
    <submittedName>
        <fullName evidence="2">Bifunctional DNA primase/polymerase</fullName>
    </submittedName>
</protein>
<dbReference type="RefSeq" id="WP_132638278.1">
    <property type="nucleotide sequence ID" value="NZ_SMLD01000153.1"/>
</dbReference>
<keyword evidence="3" id="KW-1185">Reference proteome</keyword>
<dbReference type="SMART" id="SM00943">
    <property type="entry name" value="Prim-Pol"/>
    <property type="match status" value="1"/>
</dbReference>
<evidence type="ECO:0000313" key="2">
    <source>
        <dbReference type="EMBL" id="TDE33888.1"/>
    </source>
</evidence>
<accession>A0A4R5EHM6</accession>
<dbReference type="SUPFAM" id="SSF56747">
    <property type="entry name" value="Prim-pol domain"/>
    <property type="match status" value="1"/>
</dbReference>
<gene>
    <name evidence="2" type="ORF">E1295_37610</name>
</gene>
<dbReference type="Pfam" id="PF09250">
    <property type="entry name" value="Prim-Pol"/>
    <property type="match status" value="1"/>
</dbReference>
<evidence type="ECO:0000259" key="1">
    <source>
        <dbReference type="SMART" id="SM00943"/>
    </source>
</evidence>
<reference evidence="2 3" key="1">
    <citation type="submission" date="2019-03" db="EMBL/GenBank/DDBJ databases">
        <title>Draft genome sequences of novel Actinobacteria.</title>
        <authorList>
            <person name="Sahin N."/>
            <person name="Ay H."/>
            <person name="Saygin H."/>
        </authorList>
    </citation>
    <scope>NUCLEOTIDE SEQUENCE [LARGE SCALE GENOMIC DNA]</scope>
    <source>
        <strain evidence="2 3">6K102</strain>
    </source>
</reference>
<organism evidence="2 3">
    <name type="scientific">Nonomuraea mesophila</name>
    <dbReference type="NCBI Taxonomy" id="2530382"/>
    <lineage>
        <taxon>Bacteria</taxon>
        <taxon>Bacillati</taxon>
        <taxon>Actinomycetota</taxon>
        <taxon>Actinomycetes</taxon>
        <taxon>Streptosporangiales</taxon>
        <taxon>Streptosporangiaceae</taxon>
        <taxon>Nonomuraea</taxon>
    </lineage>
</organism>
<name>A0A4R5EHM6_9ACTN</name>
<dbReference type="InterPro" id="IPR015330">
    <property type="entry name" value="DNA_primase/pol_bifunc_N"/>
</dbReference>
<dbReference type="EMBL" id="SMLD01000153">
    <property type="protein sequence ID" value="TDE33888.1"/>
    <property type="molecule type" value="Genomic_DNA"/>
</dbReference>
<dbReference type="Proteomes" id="UP000295136">
    <property type="component" value="Unassembled WGS sequence"/>
</dbReference>